<dbReference type="EMBL" id="SKBQ01000054">
    <property type="protein sequence ID" value="TPX10719.1"/>
    <property type="molecule type" value="Genomic_DNA"/>
</dbReference>
<gene>
    <name evidence="1" type="ORF">E0L32_008288</name>
</gene>
<proteinExistence type="predicted"/>
<sequence>MRSSNFDYDKIESFIRDKKASQCTLVASEVLYENPGIPQQETSECTLVAPEALYEKPGIPQQEISECTLIAPEVLYEIPGSAQQETSEYIMVGPEVQHEAVGITADRWRCMLEAIRFKPTPLEYLKNGGVIDVVMKRKDINWVETHALLTKEPILPARRNLGHLKVKVGACKAEDDPADAPLRWVVAAPTRGRIEFSYIATTRSPHTITI</sequence>
<dbReference type="GeneID" id="41975735"/>
<evidence type="ECO:0000313" key="2">
    <source>
        <dbReference type="Proteomes" id="UP000319257"/>
    </source>
</evidence>
<name>A0A507B0B7_9PEZI</name>
<accession>A0A507B0B7</accession>
<organism evidence="1 2">
    <name type="scientific">Thyridium curvatum</name>
    <dbReference type="NCBI Taxonomy" id="1093900"/>
    <lineage>
        <taxon>Eukaryota</taxon>
        <taxon>Fungi</taxon>
        <taxon>Dikarya</taxon>
        <taxon>Ascomycota</taxon>
        <taxon>Pezizomycotina</taxon>
        <taxon>Sordariomycetes</taxon>
        <taxon>Sordariomycetidae</taxon>
        <taxon>Thyridiales</taxon>
        <taxon>Thyridiaceae</taxon>
        <taxon>Thyridium</taxon>
    </lineage>
</organism>
<dbReference type="InParanoid" id="A0A507B0B7"/>
<dbReference type="RefSeq" id="XP_030992430.1">
    <property type="nucleotide sequence ID" value="XM_031143126.1"/>
</dbReference>
<reference evidence="1 2" key="1">
    <citation type="submission" date="2019-06" db="EMBL/GenBank/DDBJ databases">
        <title>Draft genome sequence of the filamentous fungus Phialemoniopsis curvata isolated from diesel fuel.</title>
        <authorList>
            <person name="Varaljay V.A."/>
            <person name="Lyon W.J."/>
            <person name="Crouch A.L."/>
            <person name="Drake C.E."/>
            <person name="Hollomon J.M."/>
            <person name="Nadeau L.J."/>
            <person name="Nunn H.S."/>
            <person name="Stevenson B.S."/>
            <person name="Bojanowski C.L."/>
            <person name="Crookes-Goodson W.J."/>
        </authorList>
    </citation>
    <scope>NUCLEOTIDE SEQUENCE [LARGE SCALE GENOMIC DNA]</scope>
    <source>
        <strain evidence="1 2">D216</strain>
    </source>
</reference>
<evidence type="ECO:0000313" key="1">
    <source>
        <dbReference type="EMBL" id="TPX10719.1"/>
    </source>
</evidence>
<dbReference type="Proteomes" id="UP000319257">
    <property type="component" value="Unassembled WGS sequence"/>
</dbReference>
<dbReference type="AlphaFoldDB" id="A0A507B0B7"/>
<protein>
    <submittedName>
        <fullName evidence="1">Uncharacterized protein</fullName>
    </submittedName>
</protein>
<keyword evidence="2" id="KW-1185">Reference proteome</keyword>
<comment type="caution">
    <text evidence="1">The sequence shown here is derived from an EMBL/GenBank/DDBJ whole genome shotgun (WGS) entry which is preliminary data.</text>
</comment>